<protein>
    <submittedName>
        <fullName evidence="4">MmgE/PrpD family protein</fullName>
    </submittedName>
</protein>
<sequence>MSNIPRGQALARYVATGRGRLYPEAVLHEARRALVDTLGLMLVAAHDEPVEPVRRTVERWQAHGDARIVLGGTTTPALAALINATAVHAMDFDDVHYLGAGHLSGPCWSSALAMGRAYGALEQDILSAFLTGFEVMARLGGGGVPGVGRSLQRRGFHPTSVVGRMGAAATASVIHALDEERALHALSHAGTTAGGLLASFGTHGKPFHSGKAAMDGILAADIAADGYIGAKVMFEEHGGWLDAFIQDHQVEIPPVDDFESNHEILRNGYKILASCRGTHAATQAAQELAGQIAGRTIRHVKVFVHPGALVTAGKRAPETCLDAKFSVSFCVAMGLLGYRLAFSDFTSALMRRGDLAELEQRVELVVVQGQSPASSQVEVGLDDGSLLSGRTEIMAGHPDNPVGDKVLADKFLGLAAPVIGDAAANELLQAAWNFGTPGTLALVDRLIAGNSRDIARFYSLTRAASE</sequence>
<dbReference type="PANTHER" id="PTHR16943:SF8">
    <property type="entry name" value="2-METHYLCITRATE DEHYDRATASE"/>
    <property type="match status" value="1"/>
</dbReference>
<dbReference type="Pfam" id="PF19305">
    <property type="entry name" value="MmgE_PrpD_C"/>
    <property type="match status" value="1"/>
</dbReference>
<reference evidence="4 5" key="1">
    <citation type="submission" date="2024-09" db="EMBL/GenBank/DDBJ databases">
        <authorList>
            <person name="Sun Q."/>
            <person name="Mori K."/>
        </authorList>
    </citation>
    <scope>NUCLEOTIDE SEQUENCE [LARGE SCALE GENOMIC DNA]</scope>
    <source>
        <strain evidence="4 5">TBRC 4938</strain>
    </source>
</reference>
<dbReference type="Proteomes" id="UP001589692">
    <property type="component" value="Unassembled WGS sequence"/>
</dbReference>
<accession>A0ABV6AN41</accession>
<gene>
    <name evidence="4" type="ORF">ACFFP0_18025</name>
</gene>
<evidence type="ECO:0000259" key="3">
    <source>
        <dbReference type="Pfam" id="PF19305"/>
    </source>
</evidence>
<dbReference type="Pfam" id="PF03972">
    <property type="entry name" value="MmgE_PrpD_N"/>
    <property type="match status" value="1"/>
</dbReference>
<evidence type="ECO:0000313" key="5">
    <source>
        <dbReference type="Proteomes" id="UP001589692"/>
    </source>
</evidence>
<dbReference type="RefSeq" id="WP_377263417.1">
    <property type="nucleotide sequence ID" value="NZ_JBHMAA010000019.1"/>
</dbReference>
<dbReference type="InterPro" id="IPR036148">
    <property type="entry name" value="MmgE/PrpD_sf"/>
</dbReference>
<dbReference type="EMBL" id="JBHMAA010000019">
    <property type="protein sequence ID" value="MFB9950753.1"/>
    <property type="molecule type" value="Genomic_DNA"/>
</dbReference>
<evidence type="ECO:0000313" key="4">
    <source>
        <dbReference type="EMBL" id="MFB9950753.1"/>
    </source>
</evidence>
<comment type="caution">
    <text evidence="4">The sequence shown here is derived from an EMBL/GenBank/DDBJ whole genome shotgun (WGS) entry which is preliminary data.</text>
</comment>
<dbReference type="PANTHER" id="PTHR16943">
    <property type="entry name" value="2-METHYLCITRATE DEHYDRATASE-RELATED"/>
    <property type="match status" value="1"/>
</dbReference>
<organism evidence="4 5">
    <name type="scientific">Rhizobium puerariae</name>
    <dbReference type="NCBI Taxonomy" id="1585791"/>
    <lineage>
        <taxon>Bacteria</taxon>
        <taxon>Pseudomonadati</taxon>
        <taxon>Pseudomonadota</taxon>
        <taxon>Alphaproteobacteria</taxon>
        <taxon>Hyphomicrobiales</taxon>
        <taxon>Rhizobiaceae</taxon>
        <taxon>Rhizobium/Agrobacterium group</taxon>
        <taxon>Rhizobium</taxon>
    </lineage>
</organism>
<name>A0ABV6AN41_9HYPH</name>
<comment type="similarity">
    <text evidence="1">Belongs to the PrpD family.</text>
</comment>
<dbReference type="Gene3D" id="1.10.4100.10">
    <property type="entry name" value="2-methylcitrate dehydratase PrpD"/>
    <property type="match status" value="1"/>
</dbReference>
<dbReference type="InterPro" id="IPR042183">
    <property type="entry name" value="MmgE/PrpD_sf_1"/>
</dbReference>
<dbReference type="InterPro" id="IPR045336">
    <property type="entry name" value="MmgE_PrpD_N"/>
</dbReference>
<dbReference type="Gene3D" id="3.30.1330.120">
    <property type="entry name" value="2-methylcitrate dehydratase PrpD"/>
    <property type="match status" value="1"/>
</dbReference>
<dbReference type="InterPro" id="IPR045337">
    <property type="entry name" value="MmgE_PrpD_C"/>
</dbReference>
<feature type="domain" description="MmgE/PrpD N-terminal" evidence="2">
    <location>
        <begin position="8"/>
        <end position="251"/>
    </location>
</feature>
<keyword evidence="5" id="KW-1185">Reference proteome</keyword>
<dbReference type="SUPFAM" id="SSF103378">
    <property type="entry name" value="2-methylcitrate dehydratase PrpD"/>
    <property type="match status" value="1"/>
</dbReference>
<evidence type="ECO:0000256" key="1">
    <source>
        <dbReference type="ARBA" id="ARBA00006174"/>
    </source>
</evidence>
<evidence type="ECO:0000259" key="2">
    <source>
        <dbReference type="Pfam" id="PF03972"/>
    </source>
</evidence>
<feature type="domain" description="MmgE/PrpD C-terminal" evidence="3">
    <location>
        <begin position="273"/>
        <end position="433"/>
    </location>
</feature>
<dbReference type="InterPro" id="IPR005656">
    <property type="entry name" value="MmgE_PrpD"/>
</dbReference>
<dbReference type="InterPro" id="IPR042188">
    <property type="entry name" value="MmgE/PrpD_sf_2"/>
</dbReference>
<proteinExistence type="inferred from homology"/>